<keyword evidence="3 5" id="KW-0238">DNA-binding</keyword>
<keyword evidence="9" id="KW-1185">Reference proteome</keyword>
<dbReference type="PANTHER" id="PTHR30055:SF181">
    <property type="entry name" value="BLR6905 PROTEIN"/>
    <property type="match status" value="1"/>
</dbReference>
<keyword evidence="4" id="KW-0804">Transcription</keyword>
<name>A0A1I4JUY2_9BURK</name>
<reference evidence="8 9" key="1">
    <citation type="submission" date="2016-10" db="EMBL/GenBank/DDBJ databases">
        <authorList>
            <person name="de Groot N.N."/>
        </authorList>
    </citation>
    <scope>NUCLEOTIDE SEQUENCE [LARGE SCALE GENOMIC DNA]</scope>
    <source>
        <strain evidence="8 9">ATCC 43154</strain>
    </source>
</reference>
<dbReference type="PROSITE" id="PS50977">
    <property type="entry name" value="HTH_TETR_2"/>
    <property type="match status" value="1"/>
</dbReference>
<dbReference type="GO" id="GO:0000976">
    <property type="term" value="F:transcription cis-regulatory region binding"/>
    <property type="evidence" value="ECO:0007669"/>
    <property type="project" value="TreeGrafter"/>
</dbReference>
<keyword evidence="1" id="KW-0678">Repressor</keyword>
<evidence type="ECO:0000256" key="2">
    <source>
        <dbReference type="ARBA" id="ARBA00023015"/>
    </source>
</evidence>
<feature type="region of interest" description="Disordered" evidence="6">
    <location>
        <begin position="11"/>
        <end position="30"/>
    </location>
</feature>
<feature type="DNA-binding region" description="H-T-H motif" evidence="5">
    <location>
        <begin position="53"/>
        <end position="72"/>
    </location>
</feature>
<sequence length="244" mass="27198">MCLNPRMIDKITPDLPRAPDDVRKPRADGEQSRERLLLAAMRLFAEQGYAKTSTREIALAAGANVAAISYYFGDKAGLYSATFAEACTDPGDSIAMFDQPHFTLTESLQGFYRQMLAPLQQGDEAELMLRLWCREMIEPTGLWLAEIDNSIKPEHLALVGVLCRHLGLAAPDDDTHRLAHAIAAMAIQLMVGRDIIERVTPRLLTGADAIEQWERRLVRYARAMVEAERELLHPTPQSATPSKD</sequence>
<organism evidence="8 9">
    <name type="scientific">Rugamonas rubra</name>
    <dbReference type="NCBI Taxonomy" id="758825"/>
    <lineage>
        <taxon>Bacteria</taxon>
        <taxon>Pseudomonadati</taxon>
        <taxon>Pseudomonadota</taxon>
        <taxon>Betaproteobacteria</taxon>
        <taxon>Burkholderiales</taxon>
        <taxon>Oxalobacteraceae</taxon>
        <taxon>Telluria group</taxon>
        <taxon>Rugamonas</taxon>
    </lineage>
</organism>
<evidence type="ECO:0000256" key="6">
    <source>
        <dbReference type="SAM" id="MobiDB-lite"/>
    </source>
</evidence>
<dbReference type="STRING" id="758825.SAMN02982985_01244"/>
<accession>A0A1I4JUY2</accession>
<dbReference type="InterPro" id="IPR015292">
    <property type="entry name" value="Tscrpt_reg_YbiH_C"/>
</dbReference>
<evidence type="ECO:0000256" key="3">
    <source>
        <dbReference type="ARBA" id="ARBA00023125"/>
    </source>
</evidence>
<dbReference type="SUPFAM" id="SSF48498">
    <property type="entry name" value="Tetracyclin repressor-like, C-terminal domain"/>
    <property type="match status" value="1"/>
</dbReference>
<dbReference type="InterPro" id="IPR009057">
    <property type="entry name" value="Homeodomain-like_sf"/>
</dbReference>
<dbReference type="PANTHER" id="PTHR30055">
    <property type="entry name" value="HTH-TYPE TRANSCRIPTIONAL REGULATOR RUTR"/>
    <property type="match status" value="1"/>
</dbReference>
<evidence type="ECO:0000313" key="8">
    <source>
        <dbReference type="EMBL" id="SFL70352.1"/>
    </source>
</evidence>
<feature type="domain" description="HTH tetR-type" evidence="7">
    <location>
        <begin position="30"/>
        <end position="90"/>
    </location>
</feature>
<gene>
    <name evidence="8" type="ORF">SAMN02982985_01244</name>
</gene>
<evidence type="ECO:0000256" key="5">
    <source>
        <dbReference type="PROSITE-ProRule" id="PRU00335"/>
    </source>
</evidence>
<protein>
    <submittedName>
        <fullName evidence="8">Transcriptional regulator, TetR family</fullName>
    </submittedName>
</protein>
<evidence type="ECO:0000256" key="1">
    <source>
        <dbReference type="ARBA" id="ARBA00022491"/>
    </source>
</evidence>
<dbReference type="PRINTS" id="PR00455">
    <property type="entry name" value="HTHTETR"/>
</dbReference>
<dbReference type="Proteomes" id="UP000199470">
    <property type="component" value="Unassembled WGS sequence"/>
</dbReference>
<dbReference type="InterPro" id="IPR001647">
    <property type="entry name" value="HTH_TetR"/>
</dbReference>
<dbReference type="InterPro" id="IPR023772">
    <property type="entry name" value="DNA-bd_HTH_TetR-type_CS"/>
</dbReference>
<dbReference type="InterPro" id="IPR050109">
    <property type="entry name" value="HTH-type_TetR-like_transc_reg"/>
</dbReference>
<dbReference type="EMBL" id="FOTW01000006">
    <property type="protein sequence ID" value="SFL70352.1"/>
    <property type="molecule type" value="Genomic_DNA"/>
</dbReference>
<dbReference type="Pfam" id="PF00440">
    <property type="entry name" value="TetR_N"/>
    <property type="match status" value="1"/>
</dbReference>
<evidence type="ECO:0000259" key="7">
    <source>
        <dbReference type="PROSITE" id="PS50977"/>
    </source>
</evidence>
<dbReference type="GO" id="GO:0003700">
    <property type="term" value="F:DNA-binding transcription factor activity"/>
    <property type="evidence" value="ECO:0007669"/>
    <property type="project" value="TreeGrafter"/>
</dbReference>
<dbReference type="InterPro" id="IPR036271">
    <property type="entry name" value="Tet_transcr_reg_TetR-rel_C_sf"/>
</dbReference>
<keyword evidence="2" id="KW-0805">Transcription regulation</keyword>
<evidence type="ECO:0000313" key="9">
    <source>
        <dbReference type="Proteomes" id="UP000199470"/>
    </source>
</evidence>
<dbReference type="Pfam" id="PF09209">
    <property type="entry name" value="CecR_C"/>
    <property type="match status" value="1"/>
</dbReference>
<dbReference type="Gene3D" id="1.10.10.60">
    <property type="entry name" value="Homeodomain-like"/>
    <property type="match status" value="1"/>
</dbReference>
<dbReference type="Gene3D" id="1.10.357.10">
    <property type="entry name" value="Tetracycline Repressor, domain 2"/>
    <property type="match status" value="1"/>
</dbReference>
<dbReference type="PROSITE" id="PS01081">
    <property type="entry name" value="HTH_TETR_1"/>
    <property type="match status" value="1"/>
</dbReference>
<dbReference type="SUPFAM" id="SSF46689">
    <property type="entry name" value="Homeodomain-like"/>
    <property type="match status" value="1"/>
</dbReference>
<evidence type="ECO:0000256" key="4">
    <source>
        <dbReference type="ARBA" id="ARBA00023163"/>
    </source>
</evidence>
<dbReference type="AlphaFoldDB" id="A0A1I4JUY2"/>
<proteinExistence type="predicted"/>